<sequence>MNENWLSGGAKLGWAADLVTLNAIEQDVKWRSGSDESCLRTKLLTTSSALKMAVAMTVATFVSVVFLPMRLTVVVLATRKRKV</sequence>
<feature type="transmembrane region" description="Helical" evidence="1">
    <location>
        <begin position="52"/>
        <end position="77"/>
    </location>
</feature>
<proteinExistence type="predicted"/>
<organism evidence="2 3">
    <name type="scientific">Pseudomonas phage UFV-P2</name>
    <dbReference type="NCBI Taxonomy" id="1235661"/>
    <lineage>
        <taxon>Viruses</taxon>
        <taxon>Duplodnaviria</taxon>
        <taxon>Heunggongvirae</taxon>
        <taxon>Uroviricota</taxon>
        <taxon>Caudoviricetes</taxon>
        <taxon>Vicosavirus</taxon>
        <taxon>Vicosavirus UFVP2</taxon>
    </lineage>
</organism>
<evidence type="ECO:0000313" key="3">
    <source>
        <dbReference type="Proteomes" id="UP000007008"/>
    </source>
</evidence>
<dbReference type="OrthoDB" id="27509at10239"/>
<dbReference type="KEGG" id="vg:13828912"/>
<evidence type="ECO:0000313" key="2">
    <source>
        <dbReference type="EMBL" id="AGH62717.1"/>
    </source>
</evidence>
<name>M4T2Y9_9CAUD</name>
<dbReference type="RefSeq" id="YP_007518475.1">
    <property type="nucleotide sequence ID" value="NC_018850.2"/>
</dbReference>
<dbReference type="EMBL" id="JX863101">
    <property type="protein sequence ID" value="AGH62717.1"/>
    <property type="molecule type" value="Genomic_DNA"/>
</dbReference>
<reference evidence="2 3" key="1">
    <citation type="journal article" date="2013" name="Genome Announc.">
        <title>Complete Genome Sequence of the Pseudomonas fluorescens Bacteriophage UFV-P2.</title>
        <authorList>
            <person name="Eller M.R."/>
            <person name="Salgado R.L."/>
            <person name="Vidigal P.M."/>
            <person name="Alves M.P."/>
            <person name="Dias R.S."/>
            <person name="de Oliveira L.L."/>
            <person name="da Silva C.C."/>
            <person name="de Carvalho A.F."/>
            <person name="De Paula S.O."/>
        </authorList>
    </citation>
    <scope>NUCLEOTIDE SEQUENCE [LARGE SCALE GENOMIC DNA]</scope>
</reference>
<protein>
    <submittedName>
        <fullName evidence="2">Uncharacterized protein</fullName>
    </submittedName>
</protein>
<accession>M4T2Y9</accession>
<evidence type="ECO:0000256" key="1">
    <source>
        <dbReference type="SAM" id="Phobius"/>
    </source>
</evidence>
<keyword evidence="1" id="KW-1133">Transmembrane helix</keyword>
<dbReference type="Proteomes" id="UP000007008">
    <property type="component" value="Segment"/>
</dbReference>
<dbReference type="GeneID" id="13828912"/>
<keyword evidence="3" id="KW-1185">Reference proteome</keyword>
<keyword evidence="1" id="KW-0812">Transmembrane</keyword>
<keyword evidence="1" id="KW-0472">Membrane</keyword>